<gene>
    <name evidence="2" type="primary">SUVC06G1860</name>
    <name evidence="2" type="ORF">SUVC_06G1860</name>
</gene>
<dbReference type="Gene3D" id="1.20.1280.50">
    <property type="match status" value="1"/>
</dbReference>
<accession>A0AA35JGK0</accession>
<evidence type="ECO:0000259" key="1">
    <source>
        <dbReference type="PROSITE" id="PS50181"/>
    </source>
</evidence>
<dbReference type="SMART" id="SM00256">
    <property type="entry name" value="FBOX"/>
    <property type="match status" value="1"/>
</dbReference>
<dbReference type="AlphaFoldDB" id="A0AA35JGK0"/>
<dbReference type="SUPFAM" id="SSF81383">
    <property type="entry name" value="F-box domain"/>
    <property type="match status" value="1"/>
</dbReference>
<dbReference type="PROSITE" id="PS50181">
    <property type="entry name" value="FBOX"/>
    <property type="match status" value="1"/>
</dbReference>
<reference evidence="2" key="1">
    <citation type="submission" date="2022-10" db="EMBL/GenBank/DDBJ databases">
        <authorList>
            <person name="Byrne P K."/>
        </authorList>
    </citation>
    <scope>NUCLEOTIDE SEQUENCE</scope>
    <source>
        <strain evidence="2">CBS7001</strain>
    </source>
</reference>
<proteinExistence type="predicted"/>
<sequence length="665" mass="77653">MPFQDYFQKKRAAFTNRNNKNSADASMLRSIAGSSSVDTAAKDKNYIFPLTKLPDELMHEVFSHLPQPDRLQLCLINKRFNKIATKLLYRRIYLNDSNVVKSDFMHLAINWTLLNLPSSLKEEESRNIANYKLEKLIETLQNNIRITQTIQWIRINWDLDSVLQRSILNILCNQGKSLQRLENVTDPTCNDIISNGHFSKFNVSSFDMAPPNSLPEMSVPDHYIPNLTKYLSQRISSRLSHMTLFIDPLKLFNYLYPLDIKLQIVDLKLHWRREFYNNDYFVSKVRPGNPLTKLSEVFDKRTLKILTIISWNDTLLKRETEMLKDFKEFEQLEDLSLISIKQDVHILVDLFSSLTNLKRLKMDFLVDFIAEPTSPHIFLSILLACSKLQFIDLRYDGLIPQIVNIQENKFQLNQQCNCTNCQIVFSDILKGKVFMFPEDYYIHDIHDIAAKDIFKMMKYLSLLPYSKACDAYPSVRTQPMNLANFVNKMNMNLLKYRNSKSQLVPKIVNDPYQRSTVTSATTARMSEPEMVVIDEDYDDDINMDMAQDGDDTATTISDDLELPHDSLTKRDIIMCYHALIHHFKSIYITFLKSFPQLRFLMLNDIPTIVMEEDNERIFEPVFYHYDYKSNLHGWSKESNKNLENDSNNNNNNNNSDTIARIATVM</sequence>
<dbReference type="Proteomes" id="UP001162090">
    <property type="component" value="Chromosome 6"/>
</dbReference>
<dbReference type="InterPro" id="IPR001810">
    <property type="entry name" value="F-box_dom"/>
</dbReference>
<dbReference type="Pfam" id="PF12937">
    <property type="entry name" value="F-box-like"/>
    <property type="match status" value="1"/>
</dbReference>
<dbReference type="InterPro" id="IPR036047">
    <property type="entry name" value="F-box-like_dom_sf"/>
</dbReference>
<name>A0AA35JGK0_SACUV</name>
<dbReference type="EMBL" id="OX365917">
    <property type="protein sequence ID" value="CAI4061296.1"/>
    <property type="molecule type" value="Genomic_DNA"/>
</dbReference>
<organism evidence="2 3">
    <name type="scientific">Saccharomyces uvarum</name>
    <name type="common">Yeast</name>
    <name type="synonym">Saccharomyces bayanus var. uvarum</name>
    <dbReference type="NCBI Taxonomy" id="230603"/>
    <lineage>
        <taxon>Eukaryota</taxon>
        <taxon>Fungi</taxon>
        <taxon>Dikarya</taxon>
        <taxon>Ascomycota</taxon>
        <taxon>Saccharomycotina</taxon>
        <taxon>Saccharomycetes</taxon>
        <taxon>Saccharomycetales</taxon>
        <taxon>Saccharomycetaceae</taxon>
        <taxon>Saccharomyces</taxon>
    </lineage>
</organism>
<feature type="domain" description="F-box" evidence="1">
    <location>
        <begin position="47"/>
        <end position="92"/>
    </location>
</feature>
<evidence type="ECO:0000313" key="3">
    <source>
        <dbReference type="Proteomes" id="UP001162090"/>
    </source>
</evidence>
<dbReference type="CDD" id="cd22143">
    <property type="entry name" value="F-box_ScMDM30-like"/>
    <property type="match status" value="1"/>
</dbReference>
<evidence type="ECO:0000313" key="2">
    <source>
        <dbReference type="EMBL" id="CAI4061296.1"/>
    </source>
</evidence>
<protein>
    <recommendedName>
        <fullName evidence="1">F-box domain-containing protein</fullName>
    </recommendedName>
</protein>